<dbReference type="Pfam" id="PF02311">
    <property type="entry name" value="AraC_binding"/>
    <property type="match status" value="1"/>
</dbReference>
<dbReference type="PANTHER" id="PTHR46796">
    <property type="entry name" value="HTH-TYPE TRANSCRIPTIONAL ACTIVATOR RHAS-RELATED"/>
    <property type="match status" value="1"/>
</dbReference>
<feature type="domain" description="HTH araC/xylS-type" evidence="4">
    <location>
        <begin position="177"/>
        <end position="275"/>
    </location>
</feature>
<dbReference type="Pfam" id="PF12833">
    <property type="entry name" value="HTH_18"/>
    <property type="match status" value="1"/>
</dbReference>
<evidence type="ECO:0000313" key="5">
    <source>
        <dbReference type="EMBL" id="WED66958.1"/>
    </source>
</evidence>
<evidence type="ECO:0000256" key="2">
    <source>
        <dbReference type="ARBA" id="ARBA00023125"/>
    </source>
</evidence>
<dbReference type="Proteomes" id="UP001218638">
    <property type="component" value="Chromosome"/>
</dbReference>
<dbReference type="PROSITE" id="PS01124">
    <property type="entry name" value="HTH_ARAC_FAMILY_2"/>
    <property type="match status" value="1"/>
</dbReference>
<dbReference type="EMBL" id="CP119075">
    <property type="protein sequence ID" value="WED66958.1"/>
    <property type="molecule type" value="Genomic_DNA"/>
</dbReference>
<sequence length="278" mass="31459">MITSQPLEIDVPVHGAIFAESVHAADFHMTDRADAFHKVLFVQRGVVELRLTGRKRLVSWQADAGTLLVVPAGELHNLVDIEPSVLLLLGVGTAFVADDADLAALWARLVRREVGATHFRGDQAGPIVKRWRQAILEQTLQRLGGGVAVRILTLEMLLMADRCLPKSRTNTTADRLEMIRGEMEETFFEGWTIDRAAEWVGLSRRQFTQRFRELTGVTFVEFLNRLRLAHAERLMRSGQYSVIGAAFSSGFEDLSHFYRLFRGRHGKPPREWLREEAT</sequence>
<keyword evidence="1" id="KW-0805">Transcription regulation</keyword>
<reference evidence="5" key="1">
    <citation type="submission" date="2023-03" db="EMBL/GenBank/DDBJ databases">
        <title>Lomoglobus Profundus gen. nov., sp. nov., a novel member of the phylum Verrucomicrobia, isolated from deep-marine sediment of South China Sea.</title>
        <authorList>
            <person name="Ahmad T."/>
            <person name="Ishaq S.E."/>
            <person name="Wang F."/>
        </authorList>
    </citation>
    <scope>NUCLEOTIDE SEQUENCE</scope>
    <source>
        <strain evidence="5">LMO-M01</strain>
    </source>
</reference>
<evidence type="ECO:0000313" key="6">
    <source>
        <dbReference type="Proteomes" id="UP001218638"/>
    </source>
</evidence>
<dbReference type="SMART" id="SM00342">
    <property type="entry name" value="HTH_ARAC"/>
    <property type="match status" value="1"/>
</dbReference>
<gene>
    <name evidence="5" type="ORF">PXH66_08860</name>
</gene>
<dbReference type="InterPro" id="IPR003313">
    <property type="entry name" value="AraC-bd"/>
</dbReference>
<accession>A0AAF0I4Q1</accession>
<proteinExistence type="predicted"/>
<dbReference type="RefSeq" id="WP_330929673.1">
    <property type="nucleotide sequence ID" value="NZ_CP119075.1"/>
</dbReference>
<dbReference type="GO" id="GO:0003700">
    <property type="term" value="F:DNA-binding transcription factor activity"/>
    <property type="evidence" value="ECO:0007669"/>
    <property type="project" value="InterPro"/>
</dbReference>
<protein>
    <submittedName>
        <fullName evidence="5">AraC family transcriptional regulator</fullName>
    </submittedName>
</protein>
<keyword evidence="3" id="KW-0804">Transcription</keyword>
<dbReference type="PANTHER" id="PTHR46796:SF13">
    <property type="entry name" value="HTH-TYPE TRANSCRIPTIONAL ACTIVATOR RHAS"/>
    <property type="match status" value="1"/>
</dbReference>
<keyword evidence="6" id="KW-1185">Reference proteome</keyword>
<dbReference type="AlphaFoldDB" id="A0AAF0I4Q1"/>
<evidence type="ECO:0000259" key="4">
    <source>
        <dbReference type="PROSITE" id="PS01124"/>
    </source>
</evidence>
<dbReference type="SUPFAM" id="SSF46689">
    <property type="entry name" value="Homeodomain-like"/>
    <property type="match status" value="2"/>
</dbReference>
<organism evidence="5 6">
    <name type="scientific">Synoicihabitans lomoniglobus</name>
    <dbReference type="NCBI Taxonomy" id="2909285"/>
    <lineage>
        <taxon>Bacteria</taxon>
        <taxon>Pseudomonadati</taxon>
        <taxon>Verrucomicrobiota</taxon>
        <taxon>Opitutia</taxon>
        <taxon>Opitutales</taxon>
        <taxon>Opitutaceae</taxon>
        <taxon>Synoicihabitans</taxon>
    </lineage>
</organism>
<evidence type="ECO:0000256" key="1">
    <source>
        <dbReference type="ARBA" id="ARBA00023015"/>
    </source>
</evidence>
<dbReference type="InterPro" id="IPR050204">
    <property type="entry name" value="AraC_XylS_family_regulators"/>
</dbReference>
<dbReference type="Gene3D" id="1.10.10.60">
    <property type="entry name" value="Homeodomain-like"/>
    <property type="match status" value="2"/>
</dbReference>
<keyword evidence="2" id="KW-0238">DNA-binding</keyword>
<dbReference type="KEGG" id="slom:PXH66_08860"/>
<dbReference type="InterPro" id="IPR018060">
    <property type="entry name" value="HTH_AraC"/>
</dbReference>
<evidence type="ECO:0000256" key="3">
    <source>
        <dbReference type="ARBA" id="ARBA00023163"/>
    </source>
</evidence>
<name>A0AAF0I4Q1_9BACT</name>
<dbReference type="GO" id="GO:0043565">
    <property type="term" value="F:sequence-specific DNA binding"/>
    <property type="evidence" value="ECO:0007669"/>
    <property type="project" value="InterPro"/>
</dbReference>
<dbReference type="InterPro" id="IPR009057">
    <property type="entry name" value="Homeodomain-like_sf"/>
</dbReference>